<dbReference type="Proteomes" id="UP000238823">
    <property type="component" value="Unassembled WGS sequence"/>
</dbReference>
<reference evidence="2 3" key="1">
    <citation type="submission" date="2018-03" db="EMBL/GenBank/DDBJ databases">
        <title>Draft Genome Sequences of the Obligatory Marine Myxobacteria Enhygromyxa salina SWB007.</title>
        <authorList>
            <person name="Poehlein A."/>
            <person name="Moghaddam J.A."/>
            <person name="Harms H."/>
            <person name="Alanjari M."/>
            <person name="Koenig G.M."/>
            <person name="Daniel R."/>
            <person name="Schaeberle T.F."/>
        </authorList>
    </citation>
    <scope>NUCLEOTIDE SEQUENCE [LARGE SCALE GENOMIC DNA]</scope>
    <source>
        <strain evidence="2 3">SWB007</strain>
    </source>
</reference>
<keyword evidence="1" id="KW-0732">Signal</keyword>
<evidence type="ECO:0000256" key="1">
    <source>
        <dbReference type="SAM" id="SignalP"/>
    </source>
</evidence>
<organism evidence="2 3">
    <name type="scientific">Enhygromyxa salina</name>
    <dbReference type="NCBI Taxonomy" id="215803"/>
    <lineage>
        <taxon>Bacteria</taxon>
        <taxon>Pseudomonadati</taxon>
        <taxon>Myxococcota</taxon>
        <taxon>Polyangia</taxon>
        <taxon>Nannocystales</taxon>
        <taxon>Nannocystaceae</taxon>
        <taxon>Enhygromyxa</taxon>
    </lineage>
</organism>
<protein>
    <recommendedName>
        <fullName evidence="4">Lipoprotein</fullName>
    </recommendedName>
</protein>
<evidence type="ECO:0000313" key="2">
    <source>
        <dbReference type="EMBL" id="PRQ06594.1"/>
    </source>
</evidence>
<dbReference type="EMBL" id="PVNL01000072">
    <property type="protein sequence ID" value="PRQ06594.1"/>
    <property type="molecule type" value="Genomic_DNA"/>
</dbReference>
<sequence>MFVAAVLGLLGVIAAGNTAGCARGAASRPPTHEELVTDHMQGDYAEVLRWCPVILGDRGADPAQSDWCLFGYPAALRLTLDAERARSFMGRVCTDASGGSPADPAFRVAYVREVARWYALPMRMQGQDSALARGFGVTVQALSAACSVDPELVLADVDIELPTRRRAR</sequence>
<feature type="chain" id="PRO_5015497880" description="Lipoprotein" evidence="1">
    <location>
        <begin position="20"/>
        <end position="168"/>
    </location>
</feature>
<proteinExistence type="predicted"/>
<evidence type="ECO:0000313" key="3">
    <source>
        <dbReference type="Proteomes" id="UP000238823"/>
    </source>
</evidence>
<gene>
    <name evidence="2" type="ORF">ENSA7_36970</name>
</gene>
<dbReference type="AlphaFoldDB" id="A0A2S9YNC8"/>
<accession>A0A2S9YNC8</accession>
<evidence type="ECO:0008006" key="4">
    <source>
        <dbReference type="Google" id="ProtNLM"/>
    </source>
</evidence>
<feature type="signal peptide" evidence="1">
    <location>
        <begin position="1"/>
        <end position="19"/>
    </location>
</feature>
<comment type="caution">
    <text evidence="2">The sequence shown here is derived from an EMBL/GenBank/DDBJ whole genome shotgun (WGS) entry which is preliminary data.</text>
</comment>
<name>A0A2S9YNC8_9BACT</name>